<name>A0AAN0J8E5_AMPQE</name>
<dbReference type="SUPFAM" id="SSF53474">
    <property type="entry name" value="alpha/beta-Hydrolases"/>
    <property type="match status" value="1"/>
</dbReference>
<evidence type="ECO:0008006" key="9">
    <source>
        <dbReference type="Google" id="ProtNLM"/>
    </source>
</evidence>
<evidence type="ECO:0000313" key="7">
    <source>
        <dbReference type="EnsemblMetazoa" id="XP_019853284.1"/>
    </source>
</evidence>
<dbReference type="GeneID" id="105313086"/>
<dbReference type="PANTHER" id="PTHR11010:SF107">
    <property type="entry name" value="DIPEPTIDYL PEPTIDASE 2"/>
    <property type="match status" value="1"/>
</dbReference>
<proteinExistence type="inferred from homology"/>
<dbReference type="GO" id="GO:0070008">
    <property type="term" value="F:serine-type exopeptidase activity"/>
    <property type="evidence" value="ECO:0007669"/>
    <property type="project" value="InterPro"/>
</dbReference>
<accession>A0AAN0J8E5</accession>
<dbReference type="RefSeq" id="XP_019853284.1">
    <property type="nucleotide sequence ID" value="XM_019997725.1"/>
</dbReference>
<keyword evidence="2" id="KW-0645">Protease</keyword>
<evidence type="ECO:0000256" key="4">
    <source>
        <dbReference type="ARBA" id="ARBA00022801"/>
    </source>
</evidence>
<dbReference type="EnsemblMetazoa" id="XM_019997725.1">
    <property type="protein sequence ID" value="XP_019853284.1"/>
    <property type="gene ID" value="LOC105313086"/>
</dbReference>
<keyword evidence="3 6" id="KW-0732">Signal</keyword>
<comment type="similarity">
    <text evidence="1">Belongs to the peptidase S28 family.</text>
</comment>
<dbReference type="GO" id="GO:0006508">
    <property type="term" value="P:proteolysis"/>
    <property type="evidence" value="ECO:0007669"/>
    <property type="project" value="UniProtKB-KW"/>
</dbReference>
<dbReference type="Proteomes" id="UP000007879">
    <property type="component" value="Unassembled WGS sequence"/>
</dbReference>
<dbReference type="Pfam" id="PF05577">
    <property type="entry name" value="Peptidase_S28"/>
    <property type="match status" value="1"/>
</dbReference>
<feature type="signal peptide" evidence="6">
    <location>
        <begin position="1"/>
        <end position="22"/>
    </location>
</feature>
<reference evidence="8" key="1">
    <citation type="journal article" date="2010" name="Nature">
        <title>The Amphimedon queenslandica genome and the evolution of animal complexity.</title>
        <authorList>
            <person name="Srivastava M."/>
            <person name="Simakov O."/>
            <person name="Chapman J."/>
            <person name="Fahey B."/>
            <person name="Gauthier M.E."/>
            <person name="Mitros T."/>
            <person name="Richards G.S."/>
            <person name="Conaco C."/>
            <person name="Dacre M."/>
            <person name="Hellsten U."/>
            <person name="Larroux C."/>
            <person name="Putnam N.H."/>
            <person name="Stanke M."/>
            <person name="Adamska M."/>
            <person name="Darling A."/>
            <person name="Degnan S.M."/>
            <person name="Oakley T.H."/>
            <person name="Plachetzki D.C."/>
            <person name="Zhai Y."/>
            <person name="Adamski M."/>
            <person name="Calcino A."/>
            <person name="Cummins S.F."/>
            <person name="Goodstein D.M."/>
            <person name="Harris C."/>
            <person name="Jackson D.J."/>
            <person name="Leys S.P."/>
            <person name="Shu S."/>
            <person name="Woodcroft B.J."/>
            <person name="Vervoort M."/>
            <person name="Kosik K.S."/>
            <person name="Manning G."/>
            <person name="Degnan B.M."/>
            <person name="Rokhsar D.S."/>
        </authorList>
    </citation>
    <scope>NUCLEOTIDE SEQUENCE [LARGE SCALE GENOMIC DNA]</scope>
</reference>
<dbReference type="AlphaFoldDB" id="A0AAN0J8E5"/>
<keyword evidence="8" id="KW-1185">Reference proteome</keyword>
<keyword evidence="5" id="KW-0325">Glycoprotein</keyword>
<dbReference type="InterPro" id="IPR029058">
    <property type="entry name" value="AB_hydrolase_fold"/>
</dbReference>
<dbReference type="KEGG" id="aqu:105313086"/>
<evidence type="ECO:0000256" key="6">
    <source>
        <dbReference type="SAM" id="SignalP"/>
    </source>
</evidence>
<dbReference type="PANTHER" id="PTHR11010">
    <property type="entry name" value="PROTEASE S28 PRO-X CARBOXYPEPTIDASE-RELATED"/>
    <property type="match status" value="1"/>
</dbReference>
<dbReference type="Gene3D" id="3.40.50.1820">
    <property type="entry name" value="alpha/beta hydrolase"/>
    <property type="match status" value="1"/>
</dbReference>
<sequence length="312" mass="35038">MSMFFFTALSFFFLCIYGSCDSVNSTKDDPIPPYTTSYYTQQLDNFNSNDKRTFNQRILTAKQYWKNDVLLFYPGNEAPIDEFYNNTGFLFKLAERFQALVVFAEHRYYGDTLPFGPQDTFTPANMAYLSVGQAMADFSRLLLYFYAHSYGGILAALLRYQYPAVFDGALAASAPMYMTAGLTESTAFFQKVTQDFADADSASPDVVRGAYADIIKNAYEGNFQFITDSMRLCNTLTVDKVEHLQGWARDAFTTMAMVDYPYPASFLGELPAYPVNIAAGLLTSSTTTNRMTKLADAVGKLKISLQYTCILK</sequence>
<reference evidence="7" key="2">
    <citation type="submission" date="2024-06" db="UniProtKB">
        <authorList>
            <consortium name="EnsemblMetazoa"/>
        </authorList>
    </citation>
    <scope>IDENTIFICATION</scope>
</reference>
<organism evidence="7 8">
    <name type="scientific">Amphimedon queenslandica</name>
    <name type="common">Sponge</name>
    <dbReference type="NCBI Taxonomy" id="400682"/>
    <lineage>
        <taxon>Eukaryota</taxon>
        <taxon>Metazoa</taxon>
        <taxon>Porifera</taxon>
        <taxon>Demospongiae</taxon>
        <taxon>Heteroscleromorpha</taxon>
        <taxon>Haplosclerida</taxon>
        <taxon>Niphatidae</taxon>
        <taxon>Amphimedon</taxon>
    </lineage>
</organism>
<evidence type="ECO:0000256" key="5">
    <source>
        <dbReference type="ARBA" id="ARBA00023180"/>
    </source>
</evidence>
<dbReference type="InterPro" id="IPR008758">
    <property type="entry name" value="Peptidase_S28"/>
</dbReference>
<dbReference type="GO" id="GO:0008239">
    <property type="term" value="F:dipeptidyl-peptidase activity"/>
    <property type="evidence" value="ECO:0007669"/>
    <property type="project" value="TreeGrafter"/>
</dbReference>
<protein>
    <recommendedName>
        <fullName evidence="9">Serine aminopeptidase S33 domain-containing protein</fullName>
    </recommendedName>
</protein>
<evidence type="ECO:0000313" key="8">
    <source>
        <dbReference type="Proteomes" id="UP000007879"/>
    </source>
</evidence>
<feature type="chain" id="PRO_5042907851" description="Serine aminopeptidase S33 domain-containing protein" evidence="6">
    <location>
        <begin position="23"/>
        <end position="312"/>
    </location>
</feature>
<keyword evidence="4" id="KW-0378">Hydrolase</keyword>
<evidence type="ECO:0000256" key="1">
    <source>
        <dbReference type="ARBA" id="ARBA00011079"/>
    </source>
</evidence>
<evidence type="ECO:0000256" key="2">
    <source>
        <dbReference type="ARBA" id="ARBA00022670"/>
    </source>
</evidence>
<evidence type="ECO:0000256" key="3">
    <source>
        <dbReference type="ARBA" id="ARBA00022729"/>
    </source>
</evidence>